<feature type="compositionally biased region" description="Basic and acidic residues" evidence="1">
    <location>
        <begin position="147"/>
        <end position="156"/>
    </location>
</feature>
<evidence type="ECO:0000313" key="3">
    <source>
        <dbReference type="Proteomes" id="UP000310158"/>
    </source>
</evidence>
<evidence type="ECO:0000256" key="1">
    <source>
        <dbReference type="SAM" id="MobiDB-lite"/>
    </source>
</evidence>
<dbReference type="EMBL" id="SGPL01000734">
    <property type="protein sequence ID" value="THH07968.1"/>
    <property type="molecule type" value="Genomic_DNA"/>
</dbReference>
<gene>
    <name evidence="2" type="ORF">EW146_g9144</name>
</gene>
<sequence>MPPSNMVATGSTVPDYKGRWERQFERHSSEHALQTLLSCLTPSASTQFAFPLRHPDTQMDNYLDIQPLLRQTHTPSVSKEDLGKSQSTDDLGFGEEGQAQAPLLPEDTRSDGEKRNSKGEGKKSNRSSRFSLRSALDTLTGKPKKYSQIDDVSRRK</sequence>
<dbReference type="Proteomes" id="UP000310158">
    <property type="component" value="Unassembled WGS sequence"/>
</dbReference>
<accession>A0A4S4LAL3</accession>
<feature type="region of interest" description="Disordered" evidence="1">
    <location>
        <begin position="61"/>
        <end position="156"/>
    </location>
</feature>
<comment type="caution">
    <text evidence="2">The sequence shown here is derived from an EMBL/GenBank/DDBJ whole genome shotgun (WGS) entry which is preliminary data.</text>
</comment>
<feature type="compositionally biased region" description="Basic and acidic residues" evidence="1">
    <location>
        <begin position="106"/>
        <end position="123"/>
    </location>
</feature>
<keyword evidence="3" id="KW-1185">Reference proteome</keyword>
<organism evidence="2 3">
    <name type="scientific">Bondarzewia mesenterica</name>
    <dbReference type="NCBI Taxonomy" id="1095465"/>
    <lineage>
        <taxon>Eukaryota</taxon>
        <taxon>Fungi</taxon>
        <taxon>Dikarya</taxon>
        <taxon>Basidiomycota</taxon>
        <taxon>Agaricomycotina</taxon>
        <taxon>Agaricomycetes</taxon>
        <taxon>Russulales</taxon>
        <taxon>Bondarzewiaceae</taxon>
        <taxon>Bondarzewia</taxon>
    </lineage>
</organism>
<reference evidence="2 3" key="1">
    <citation type="submission" date="2019-02" db="EMBL/GenBank/DDBJ databases">
        <title>Genome sequencing of the rare red list fungi Bondarzewia mesenterica.</title>
        <authorList>
            <person name="Buettner E."/>
            <person name="Kellner H."/>
        </authorList>
    </citation>
    <scope>NUCLEOTIDE SEQUENCE [LARGE SCALE GENOMIC DNA]</scope>
    <source>
        <strain evidence="2 3">DSM 108281</strain>
    </source>
</reference>
<proteinExistence type="predicted"/>
<evidence type="ECO:0000313" key="2">
    <source>
        <dbReference type="EMBL" id="THH07968.1"/>
    </source>
</evidence>
<protein>
    <submittedName>
        <fullName evidence="2">Uncharacterized protein</fullName>
    </submittedName>
</protein>
<name>A0A4S4LAL3_9AGAM</name>
<dbReference type="AlphaFoldDB" id="A0A4S4LAL3"/>